<dbReference type="PANTHER" id="PTHR43213">
    <property type="entry name" value="BIFUNCTIONAL DTTP/UTP PYROPHOSPHATASE/METHYLTRANSFERASE PROTEIN-RELATED"/>
    <property type="match status" value="1"/>
</dbReference>
<dbReference type="NCBIfam" id="TIGR00172">
    <property type="entry name" value="maf"/>
    <property type="match status" value="1"/>
</dbReference>
<proteinExistence type="inferred from homology"/>
<organism evidence="3">
    <name type="scientific">Phaeomonas parva</name>
    <dbReference type="NCBI Taxonomy" id="124430"/>
    <lineage>
        <taxon>Eukaryota</taxon>
        <taxon>Sar</taxon>
        <taxon>Stramenopiles</taxon>
        <taxon>Ochrophyta</taxon>
        <taxon>Pinguiophyceae</taxon>
        <taxon>Pinguiochrysidales</taxon>
        <taxon>Pinguiochrysidaceae</taxon>
        <taxon>Phaeomonas</taxon>
    </lineage>
</organism>
<dbReference type="HAMAP" id="MF_00528">
    <property type="entry name" value="Maf"/>
    <property type="match status" value="1"/>
</dbReference>
<dbReference type="PANTHER" id="PTHR43213:SF5">
    <property type="entry name" value="BIFUNCTIONAL DTTP_UTP PYROPHOSPHATASE_METHYLTRANSFERASE PROTEIN-RELATED"/>
    <property type="match status" value="1"/>
</dbReference>
<protein>
    <recommendedName>
        <fullName evidence="4">Maf-like protein</fullName>
    </recommendedName>
</protein>
<dbReference type="SUPFAM" id="SSF52972">
    <property type="entry name" value="ITPase-like"/>
    <property type="match status" value="1"/>
</dbReference>
<dbReference type="EMBL" id="HBGJ01003401">
    <property type="protein sequence ID" value="CAD9243769.1"/>
    <property type="molecule type" value="Transcribed_RNA"/>
</dbReference>
<accession>A0A7S1TQE1</accession>
<dbReference type="PIRSF" id="PIRSF006305">
    <property type="entry name" value="Maf"/>
    <property type="match status" value="1"/>
</dbReference>
<comment type="cofactor">
    <cofactor evidence="1">
        <name>a divalent metal cation</name>
        <dbReference type="ChEBI" id="CHEBI:60240"/>
    </cofactor>
</comment>
<evidence type="ECO:0000256" key="2">
    <source>
        <dbReference type="ARBA" id="ARBA00022801"/>
    </source>
</evidence>
<gene>
    <name evidence="3" type="ORF">PPAR1163_LOCUS2116</name>
</gene>
<dbReference type="Gene3D" id="3.90.950.10">
    <property type="match status" value="1"/>
</dbReference>
<evidence type="ECO:0008006" key="4">
    <source>
        <dbReference type="Google" id="ProtNLM"/>
    </source>
</evidence>
<evidence type="ECO:0000313" key="3">
    <source>
        <dbReference type="EMBL" id="CAD9243769.1"/>
    </source>
</evidence>
<name>A0A7S1TQE1_9STRA</name>
<dbReference type="GO" id="GO:0047429">
    <property type="term" value="F:nucleoside triphosphate diphosphatase activity"/>
    <property type="evidence" value="ECO:0007669"/>
    <property type="project" value="InterPro"/>
</dbReference>
<evidence type="ECO:0000256" key="1">
    <source>
        <dbReference type="ARBA" id="ARBA00001968"/>
    </source>
</evidence>
<keyword evidence="2" id="KW-0378">Hydrolase</keyword>
<sequence>MAATLLGAGDAARSVRWVLGSASPRRAEIFGLMGLQPEIVVSGFAEDLAKSSFATAAAYAEGTATEKAREVAGRLLPDAGAQPTVIVGSDTVVEIDGDVLEKPGDVEEAKAMLRRMSGRNHFVHSGVAVFSNLGGRDAGAPTMTFAETTEVTFVELTELDIENYVASREPMDKAGGYGIQGLGGQMVCGLSGCYFNVMGFPMHRFSKSMAELLLTDNA</sequence>
<dbReference type="Pfam" id="PF02545">
    <property type="entry name" value="Maf"/>
    <property type="match status" value="1"/>
</dbReference>
<dbReference type="InterPro" id="IPR029001">
    <property type="entry name" value="ITPase-like_fam"/>
</dbReference>
<reference evidence="3" key="1">
    <citation type="submission" date="2021-01" db="EMBL/GenBank/DDBJ databases">
        <authorList>
            <person name="Corre E."/>
            <person name="Pelletier E."/>
            <person name="Niang G."/>
            <person name="Scheremetjew M."/>
            <person name="Finn R."/>
            <person name="Kale V."/>
            <person name="Holt S."/>
            <person name="Cochrane G."/>
            <person name="Meng A."/>
            <person name="Brown T."/>
            <person name="Cohen L."/>
        </authorList>
    </citation>
    <scope>NUCLEOTIDE SEQUENCE</scope>
    <source>
        <strain evidence="3">CCMP2877</strain>
    </source>
</reference>
<dbReference type="InterPro" id="IPR003697">
    <property type="entry name" value="Maf-like"/>
</dbReference>
<dbReference type="AlphaFoldDB" id="A0A7S1TQE1"/>
<dbReference type="CDD" id="cd00555">
    <property type="entry name" value="Maf"/>
    <property type="match status" value="1"/>
</dbReference>